<dbReference type="RefSeq" id="WP_089865675.1">
    <property type="nucleotide sequence ID" value="NZ_FOTC01000001.1"/>
</dbReference>
<dbReference type="InterPro" id="IPR001173">
    <property type="entry name" value="Glyco_trans_2-like"/>
</dbReference>
<gene>
    <name evidence="2" type="ORF">SAMN04487950_0673</name>
</gene>
<evidence type="ECO:0000313" key="2">
    <source>
        <dbReference type="EMBL" id="SFK70287.1"/>
    </source>
</evidence>
<dbReference type="AlphaFoldDB" id="A0A1I4BQ23"/>
<reference evidence="3" key="1">
    <citation type="submission" date="2016-10" db="EMBL/GenBank/DDBJ databases">
        <authorList>
            <person name="Varghese N."/>
            <person name="Submissions S."/>
        </authorList>
    </citation>
    <scope>NUCLEOTIDE SEQUENCE [LARGE SCALE GENOMIC DNA]</scope>
    <source>
        <strain evidence="3">CGMCC 1.7738</strain>
    </source>
</reference>
<keyword evidence="3" id="KW-1185">Reference proteome</keyword>
<dbReference type="Pfam" id="PF00535">
    <property type="entry name" value="Glycos_transf_2"/>
    <property type="match status" value="1"/>
</dbReference>
<feature type="domain" description="Glycosyltransferase 2-like" evidence="1">
    <location>
        <begin position="6"/>
        <end position="119"/>
    </location>
</feature>
<organism evidence="2 3">
    <name type="scientific">Halogranum rubrum</name>
    <dbReference type="NCBI Taxonomy" id="553466"/>
    <lineage>
        <taxon>Archaea</taxon>
        <taxon>Methanobacteriati</taxon>
        <taxon>Methanobacteriota</taxon>
        <taxon>Stenosarchaea group</taxon>
        <taxon>Halobacteria</taxon>
        <taxon>Halobacteriales</taxon>
        <taxon>Haloferacaceae</taxon>
    </lineage>
</organism>
<dbReference type="InterPro" id="IPR029044">
    <property type="entry name" value="Nucleotide-diphossugar_trans"/>
</dbReference>
<dbReference type="Gene3D" id="3.90.550.10">
    <property type="entry name" value="Spore Coat Polysaccharide Biosynthesis Protein SpsA, Chain A"/>
    <property type="match status" value="1"/>
</dbReference>
<dbReference type="EMBL" id="FOTC01000001">
    <property type="protein sequence ID" value="SFK70287.1"/>
    <property type="molecule type" value="Genomic_DNA"/>
</dbReference>
<sequence>MTGLVSAVIPTYNRAAYIDGAIECVLSQSYDDVEVVVVDDGSTDDTREVLAQYADDDRVRVLHNDENRGIPYTANRALDAAEGDYIASIDDDDRWHPTKLEKQVAVLDRLDDSYCGVYTGGVIRDTDGNVVQRVMSHDSGDVYPEVLVRNTILPHSGHLVRAECFDAVGGFDEAFPIACDWDITIRLSRQFKWAFIPEALVERTHHGSNVTGDPDYDVRCRQQVWEKFRADIARHPDIERRFHAAWARERGVRALEAGDRVEAVVALAEAFSSEPRGDHAALLGLAPFGPRALTTARKLRDRVKGLRQP</sequence>
<evidence type="ECO:0000259" key="1">
    <source>
        <dbReference type="Pfam" id="PF00535"/>
    </source>
</evidence>
<dbReference type="STRING" id="553466.SAMN04487950_0673"/>
<dbReference type="GO" id="GO:0016740">
    <property type="term" value="F:transferase activity"/>
    <property type="evidence" value="ECO:0007669"/>
    <property type="project" value="UniProtKB-KW"/>
</dbReference>
<dbReference type="PANTHER" id="PTHR43685">
    <property type="entry name" value="GLYCOSYLTRANSFERASE"/>
    <property type="match status" value="1"/>
</dbReference>
<dbReference type="Proteomes" id="UP000199607">
    <property type="component" value="Unassembled WGS sequence"/>
</dbReference>
<dbReference type="PANTHER" id="PTHR43685:SF2">
    <property type="entry name" value="GLYCOSYLTRANSFERASE 2-LIKE DOMAIN-CONTAINING PROTEIN"/>
    <property type="match status" value="1"/>
</dbReference>
<accession>A0A1I4BQ23</accession>
<protein>
    <submittedName>
        <fullName evidence="2">Glycosyltransferase involved in cell wall bisynthesis</fullName>
    </submittedName>
</protein>
<dbReference type="SUPFAM" id="SSF53448">
    <property type="entry name" value="Nucleotide-diphospho-sugar transferases"/>
    <property type="match status" value="1"/>
</dbReference>
<proteinExistence type="predicted"/>
<name>A0A1I4BQ23_9EURY</name>
<keyword evidence="2" id="KW-0808">Transferase</keyword>
<evidence type="ECO:0000313" key="3">
    <source>
        <dbReference type="Proteomes" id="UP000199607"/>
    </source>
</evidence>
<dbReference type="InterPro" id="IPR050834">
    <property type="entry name" value="Glycosyltransf_2"/>
</dbReference>